<feature type="transmembrane region" description="Helical" evidence="1">
    <location>
        <begin position="90"/>
        <end position="110"/>
    </location>
</feature>
<comment type="caution">
    <text evidence="2">The sequence shown here is derived from an EMBL/GenBank/DDBJ whole genome shotgun (WGS) entry which is preliminary data.</text>
</comment>
<feature type="transmembrane region" description="Helical" evidence="1">
    <location>
        <begin position="116"/>
        <end position="136"/>
    </location>
</feature>
<evidence type="ECO:0000313" key="3">
    <source>
        <dbReference type="Proteomes" id="UP000216147"/>
    </source>
</evidence>
<keyword evidence="1" id="KW-1133">Transmembrane helix</keyword>
<feature type="transmembrane region" description="Helical" evidence="1">
    <location>
        <begin position="12"/>
        <end position="37"/>
    </location>
</feature>
<organism evidence="2 3">
    <name type="scientific">Brevundimonas subvibrioides</name>
    <dbReference type="NCBI Taxonomy" id="74313"/>
    <lineage>
        <taxon>Bacteria</taxon>
        <taxon>Pseudomonadati</taxon>
        <taxon>Pseudomonadota</taxon>
        <taxon>Alphaproteobacteria</taxon>
        <taxon>Caulobacterales</taxon>
        <taxon>Caulobacteraceae</taxon>
        <taxon>Brevundimonas</taxon>
    </lineage>
</organism>
<protein>
    <submittedName>
        <fullName evidence="2">Uncharacterized protein</fullName>
    </submittedName>
</protein>
<keyword evidence="1" id="KW-0812">Transmembrane</keyword>
<accession>A0A258HMJ7</accession>
<name>A0A258HMJ7_9CAUL</name>
<proteinExistence type="predicted"/>
<keyword evidence="1" id="KW-0472">Membrane</keyword>
<dbReference type="EMBL" id="NCEQ01000003">
    <property type="protein sequence ID" value="OYX58096.1"/>
    <property type="molecule type" value="Genomic_DNA"/>
</dbReference>
<dbReference type="Proteomes" id="UP000216147">
    <property type="component" value="Unassembled WGS sequence"/>
</dbReference>
<feature type="transmembrane region" description="Helical" evidence="1">
    <location>
        <begin position="57"/>
        <end position="78"/>
    </location>
</feature>
<sequence length="146" mass="15128">MKVKGFVAVALAYPAAAIAAGFVVMTGFIFVAVLSTLTSGLAASEIGRGLWIAPVAWIYAMVVYLVGLLVIGTPVWLIMARQSRDARRHAVLAGAILSALAGAIILFLLGEPPVAWEPWAFAASLAIPGAVAGWTLHRVAYGKAAA</sequence>
<reference evidence="2 3" key="1">
    <citation type="submission" date="2017-03" db="EMBL/GenBank/DDBJ databases">
        <title>Lifting the veil on microbial sulfur biogeochemistry in mining wastewaters.</title>
        <authorList>
            <person name="Kantor R.S."/>
            <person name="Colenbrander Nelson T."/>
            <person name="Marshall S."/>
            <person name="Bennett D."/>
            <person name="Apte S."/>
            <person name="Camacho D."/>
            <person name="Thomas B.C."/>
            <person name="Warren L.A."/>
            <person name="Banfield J.F."/>
        </authorList>
    </citation>
    <scope>NUCLEOTIDE SEQUENCE [LARGE SCALE GENOMIC DNA]</scope>
    <source>
        <strain evidence="2">32-68-21</strain>
    </source>
</reference>
<gene>
    <name evidence="2" type="ORF">B7Y86_03555</name>
</gene>
<evidence type="ECO:0000256" key="1">
    <source>
        <dbReference type="SAM" id="Phobius"/>
    </source>
</evidence>
<evidence type="ECO:0000313" key="2">
    <source>
        <dbReference type="EMBL" id="OYX58096.1"/>
    </source>
</evidence>
<dbReference type="AlphaFoldDB" id="A0A258HMJ7"/>